<evidence type="ECO:0000256" key="3">
    <source>
        <dbReference type="ARBA" id="ARBA00022679"/>
    </source>
</evidence>
<comment type="function">
    <text evidence="12">Catalyzes the acylation of glycosyl-4,4'-diaponeurosporenoate, i.e. the esterification of glucose at the C6'' position with the carboxyl group of the C(15) fatty acid 12-methyltetradecanoic acid, to yield staphyloxanthin. This is the last step in the biosynthesis of this orange pigment, present in most staphylococci strains.</text>
</comment>
<keyword evidence="5" id="KW-0732">Signal</keyword>
<evidence type="ECO:0000256" key="4">
    <source>
        <dbReference type="ARBA" id="ARBA00022692"/>
    </source>
</evidence>
<keyword evidence="2" id="KW-1003">Cell membrane</keyword>
<evidence type="ECO:0000256" key="11">
    <source>
        <dbReference type="ARBA" id="ARBA00023667"/>
    </source>
</evidence>
<evidence type="ECO:0000256" key="1">
    <source>
        <dbReference type="ARBA" id="ARBA00004162"/>
    </source>
</evidence>
<evidence type="ECO:0000256" key="13">
    <source>
        <dbReference type="SAM" id="Phobius"/>
    </source>
</evidence>
<evidence type="ECO:0000256" key="2">
    <source>
        <dbReference type="ARBA" id="ARBA00022475"/>
    </source>
</evidence>
<evidence type="ECO:0000313" key="14">
    <source>
        <dbReference type="EMBL" id="QNL44771.1"/>
    </source>
</evidence>
<keyword evidence="4 13" id="KW-0812">Transmembrane</keyword>
<protein>
    <recommendedName>
        <fullName evidence="11">Glycosyl-4,4'-diaponeurosporenoate acyltransferase</fullName>
    </recommendedName>
</protein>
<dbReference type="AlphaFoldDB" id="A0A7G9B5E0"/>
<evidence type="ECO:0000256" key="7">
    <source>
        <dbReference type="ARBA" id="ARBA00023136"/>
    </source>
</evidence>
<dbReference type="GO" id="GO:0005886">
    <property type="term" value="C:plasma membrane"/>
    <property type="evidence" value="ECO:0007669"/>
    <property type="project" value="UniProtKB-SubCell"/>
</dbReference>
<dbReference type="Proteomes" id="UP000515960">
    <property type="component" value="Chromosome"/>
</dbReference>
<reference evidence="14 15" key="1">
    <citation type="submission" date="2020-08" db="EMBL/GenBank/DDBJ databases">
        <authorList>
            <person name="Liu C."/>
            <person name="Sun Q."/>
        </authorList>
    </citation>
    <scope>NUCLEOTIDE SEQUENCE [LARGE SCALE GENOMIC DNA]</scope>
    <source>
        <strain evidence="14 15">NSJ-62</strain>
    </source>
</reference>
<evidence type="ECO:0000313" key="15">
    <source>
        <dbReference type="Proteomes" id="UP000515960"/>
    </source>
</evidence>
<evidence type="ECO:0000256" key="12">
    <source>
        <dbReference type="ARBA" id="ARBA00025324"/>
    </source>
</evidence>
<accession>A0A7G9B5E0</accession>
<proteinExistence type="inferred from homology"/>
<dbReference type="KEGG" id="ohi:H8790_01575"/>
<keyword evidence="8" id="KW-0012">Acyltransferase</keyword>
<feature type="transmembrane region" description="Helical" evidence="13">
    <location>
        <begin position="119"/>
        <end position="137"/>
    </location>
</feature>
<name>A0A7G9B5E0_9FIRM</name>
<evidence type="ECO:0000256" key="6">
    <source>
        <dbReference type="ARBA" id="ARBA00022989"/>
    </source>
</evidence>
<comment type="subcellular location">
    <subcellularLocation>
        <location evidence="1">Cell membrane</location>
        <topology evidence="1">Single-pass membrane protein</topology>
    </subcellularLocation>
</comment>
<dbReference type="GO" id="GO:0016746">
    <property type="term" value="F:acyltransferase activity"/>
    <property type="evidence" value="ECO:0007669"/>
    <property type="project" value="UniProtKB-KW"/>
</dbReference>
<evidence type="ECO:0000256" key="5">
    <source>
        <dbReference type="ARBA" id="ARBA00022729"/>
    </source>
</evidence>
<keyword evidence="7 13" id="KW-0472">Membrane</keyword>
<evidence type="ECO:0000256" key="10">
    <source>
        <dbReference type="ARBA" id="ARBA00023603"/>
    </source>
</evidence>
<comment type="similarity">
    <text evidence="10">Belongs to the acyltransferase CrtO family.</text>
</comment>
<dbReference type="InterPro" id="IPR044021">
    <property type="entry name" value="CrtO"/>
</dbReference>
<dbReference type="RefSeq" id="WP_187333355.1">
    <property type="nucleotide sequence ID" value="NZ_CP060490.1"/>
</dbReference>
<keyword evidence="6 13" id="KW-1133">Transmembrane helix</keyword>
<dbReference type="EMBL" id="CP060490">
    <property type="protein sequence ID" value="QNL44771.1"/>
    <property type="molecule type" value="Genomic_DNA"/>
</dbReference>
<keyword evidence="15" id="KW-1185">Reference proteome</keyword>
<gene>
    <name evidence="14" type="ORF">H8790_01575</name>
</gene>
<keyword evidence="3" id="KW-0808">Transferase</keyword>
<dbReference type="UniPathway" id="UPA00029">
    <property type="reaction ID" value="UER00560"/>
</dbReference>
<organism evidence="14 15">
    <name type="scientific">Oscillibacter hominis</name>
    <dbReference type="NCBI Taxonomy" id="2763056"/>
    <lineage>
        <taxon>Bacteria</taxon>
        <taxon>Bacillati</taxon>
        <taxon>Bacillota</taxon>
        <taxon>Clostridia</taxon>
        <taxon>Eubacteriales</taxon>
        <taxon>Oscillospiraceae</taxon>
        <taxon>Oscillibacter</taxon>
    </lineage>
</organism>
<feature type="transmembrane region" description="Helical" evidence="13">
    <location>
        <begin position="6"/>
        <end position="24"/>
    </location>
</feature>
<comment type="pathway">
    <text evidence="9">Carotenoid biosynthesis; staphyloxanthin biosynthesis; staphyloxanthin from farnesyl diphosphate: step 5/5.</text>
</comment>
<evidence type="ECO:0000256" key="9">
    <source>
        <dbReference type="ARBA" id="ARBA00023588"/>
    </source>
</evidence>
<dbReference type="Pfam" id="PF18927">
    <property type="entry name" value="CrtO"/>
    <property type="match status" value="1"/>
</dbReference>
<sequence>MLKRQIGHFVLTVAAVGIFMHVFGESLPRDRFHYDRFPYRSYRWEKNGEFYSRLKIEKWKDRLPDKSRFVKSTVRKKLGGDRSAAHLLRLVQETCVAELIHWLLLAVSPVMLVTMEPPLNVWAAALYGLSNLPFIMIQRYNRPRLARLYQTARKREGGAP</sequence>
<evidence type="ECO:0000256" key="8">
    <source>
        <dbReference type="ARBA" id="ARBA00023315"/>
    </source>
</evidence>